<organism evidence="1">
    <name type="scientific">Graphocephala atropunctata</name>
    <dbReference type="NCBI Taxonomy" id="36148"/>
    <lineage>
        <taxon>Eukaryota</taxon>
        <taxon>Metazoa</taxon>
        <taxon>Ecdysozoa</taxon>
        <taxon>Arthropoda</taxon>
        <taxon>Hexapoda</taxon>
        <taxon>Insecta</taxon>
        <taxon>Pterygota</taxon>
        <taxon>Neoptera</taxon>
        <taxon>Paraneoptera</taxon>
        <taxon>Hemiptera</taxon>
        <taxon>Auchenorrhyncha</taxon>
        <taxon>Membracoidea</taxon>
        <taxon>Cicadellidae</taxon>
        <taxon>Cicadellinae</taxon>
        <taxon>Cicadellini</taxon>
        <taxon>Graphocephala</taxon>
    </lineage>
</organism>
<sequence length="110" mass="12655">MKGGNHELLLKIDEFAFQPKGVLFIKATKEPWMRHLSKSHKMCYYARPGSASLFDKDRPAEACASALNCIEKRLLWKWENGVGIHKESAHEGVLHKDQLLNFIHTKLGRR</sequence>
<protein>
    <submittedName>
        <fullName evidence="1">Uncharacterized protein</fullName>
    </submittedName>
</protein>
<dbReference type="AlphaFoldDB" id="A0A1B6LLY1"/>
<accession>A0A1B6LLY1</accession>
<proteinExistence type="predicted"/>
<evidence type="ECO:0000313" key="1">
    <source>
        <dbReference type="EMBL" id="JAT24703.1"/>
    </source>
</evidence>
<name>A0A1B6LLY1_9HEMI</name>
<gene>
    <name evidence="1" type="ORF">g.34865</name>
</gene>
<dbReference type="EMBL" id="GEBQ01015274">
    <property type="protein sequence ID" value="JAT24703.1"/>
    <property type="molecule type" value="Transcribed_RNA"/>
</dbReference>
<reference evidence="1" key="1">
    <citation type="submission" date="2015-11" db="EMBL/GenBank/DDBJ databases">
        <title>De novo transcriptome assembly of four potential Pierce s Disease insect vectors from Arizona vineyards.</title>
        <authorList>
            <person name="Tassone E.E."/>
        </authorList>
    </citation>
    <scope>NUCLEOTIDE SEQUENCE</scope>
</reference>